<organism evidence="1 2">
    <name type="scientific">Popillia japonica</name>
    <name type="common">Japanese beetle</name>
    <dbReference type="NCBI Taxonomy" id="7064"/>
    <lineage>
        <taxon>Eukaryota</taxon>
        <taxon>Metazoa</taxon>
        <taxon>Ecdysozoa</taxon>
        <taxon>Arthropoda</taxon>
        <taxon>Hexapoda</taxon>
        <taxon>Insecta</taxon>
        <taxon>Pterygota</taxon>
        <taxon>Neoptera</taxon>
        <taxon>Endopterygota</taxon>
        <taxon>Coleoptera</taxon>
        <taxon>Polyphaga</taxon>
        <taxon>Scarabaeiformia</taxon>
        <taxon>Scarabaeidae</taxon>
        <taxon>Rutelinae</taxon>
        <taxon>Popillia</taxon>
    </lineage>
</organism>
<name>A0AAW1JUL2_POPJA</name>
<reference evidence="1 2" key="1">
    <citation type="journal article" date="2024" name="BMC Genomics">
        <title>De novo assembly and annotation of Popillia japonica's genome with initial clues to its potential as an invasive pest.</title>
        <authorList>
            <person name="Cucini C."/>
            <person name="Boschi S."/>
            <person name="Funari R."/>
            <person name="Cardaioli E."/>
            <person name="Iannotti N."/>
            <person name="Marturano G."/>
            <person name="Paoli F."/>
            <person name="Bruttini M."/>
            <person name="Carapelli A."/>
            <person name="Frati F."/>
            <person name="Nardi F."/>
        </authorList>
    </citation>
    <scope>NUCLEOTIDE SEQUENCE [LARGE SCALE GENOMIC DNA]</scope>
    <source>
        <strain evidence="1">DMR45628</strain>
    </source>
</reference>
<sequence>MPINADDIAKTVVLVENGRSLRHVARVLRCTYAAQRCENVCRDLERLAETRLMDRQRDWRRAGERYAPCTSVPGVNHRRGSIVREGPGMRWYFMRSSNESCLCRGKVLNSFSLLAIISSQCRIMQDVAIARRANEYLDEVELNSIVWLACSADLTPIEHVWDLLDKQVRRRLVAWASLDELRIALFNEWGRIFHKTISDT</sequence>
<proteinExistence type="predicted"/>
<dbReference type="EMBL" id="JASPKY010000343">
    <property type="protein sequence ID" value="KAK9707753.1"/>
    <property type="molecule type" value="Genomic_DNA"/>
</dbReference>
<dbReference type="Gene3D" id="3.30.420.10">
    <property type="entry name" value="Ribonuclease H-like superfamily/Ribonuclease H"/>
    <property type="match status" value="1"/>
</dbReference>
<comment type="caution">
    <text evidence="1">The sequence shown here is derived from an EMBL/GenBank/DDBJ whole genome shotgun (WGS) entry which is preliminary data.</text>
</comment>
<evidence type="ECO:0000313" key="1">
    <source>
        <dbReference type="EMBL" id="KAK9707753.1"/>
    </source>
</evidence>
<dbReference type="GO" id="GO:0003676">
    <property type="term" value="F:nucleic acid binding"/>
    <property type="evidence" value="ECO:0007669"/>
    <property type="project" value="InterPro"/>
</dbReference>
<dbReference type="InterPro" id="IPR036397">
    <property type="entry name" value="RNaseH_sf"/>
</dbReference>
<protein>
    <recommendedName>
        <fullName evidence="3">Transposase</fullName>
    </recommendedName>
</protein>
<keyword evidence="2" id="KW-1185">Reference proteome</keyword>
<accession>A0AAW1JUL2</accession>
<evidence type="ECO:0008006" key="3">
    <source>
        <dbReference type="Google" id="ProtNLM"/>
    </source>
</evidence>
<gene>
    <name evidence="1" type="ORF">QE152_g27648</name>
</gene>
<dbReference type="Proteomes" id="UP001458880">
    <property type="component" value="Unassembled WGS sequence"/>
</dbReference>
<evidence type="ECO:0000313" key="2">
    <source>
        <dbReference type="Proteomes" id="UP001458880"/>
    </source>
</evidence>
<dbReference type="AlphaFoldDB" id="A0AAW1JUL2"/>